<dbReference type="CDD" id="cd00009">
    <property type="entry name" value="AAA"/>
    <property type="match status" value="1"/>
</dbReference>
<dbReference type="NCBIfam" id="NF004046">
    <property type="entry name" value="PRK05563.1"/>
    <property type="match status" value="1"/>
</dbReference>
<dbReference type="GO" id="GO:0006261">
    <property type="term" value="P:DNA-templated DNA replication"/>
    <property type="evidence" value="ECO:0007669"/>
    <property type="project" value="TreeGrafter"/>
</dbReference>
<evidence type="ECO:0000256" key="3">
    <source>
        <dbReference type="ARBA" id="ARBA00022695"/>
    </source>
</evidence>
<evidence type="ECO:0000313" key="13">
    <source>
        <dbReference type="EMBL" id="OGZ62629.1"/>
    </source>
</evidence>
<evidence type="ECO:0000256" key="1">
    <source>
        <dbReference type="ARBA" id="ARBA00006360"/>
    </source>
</evidence>
<dbReference type="InterPro" id="IPR008921">
    <property type="entry name" value="DNA_pol3_clamp-load_cplx_C"/>
</dbReference>
<organism evidence="13 14">
    <name type="scientific">Candidatus Spechtbacteria bacterium RIFCSPLOWO2_02_FULL_38_8</name>
    <dbReference type="NCBI Taxonomy" id="1802164"/>
    <lineage>
        <taxon>Bacteria</taxon>
        <taxon>Candidatus Spechtiibacteriota</taxon>
    </lineage>
</organism>
<keyword evidence="6 11" id="KW-0547">Nucleotide-binding</keyword>
<comment type="caution">
    <text evidence="13">The sequence shown here is derived from an EMBL/GenBank/DDBJ whole genome shotgun (WGS) entry which is preliminary data.</text>
</comment>
<dbReference type="Pfam" id="PF13177">
    <property type="entry name" value="DNA_pol3_delta2"/>
    <property type="match status" value="1"/>
</dbReference>
<evidence type="ECO:0000256" key="10">
    <source>
        <dbReference type="ARBA" id="ARBA00049244"/>
    </source>
</evidence>
<dbReference type="InterPro" id="IPR003593">
    <property type="entry name" value="AAA+_ATPase"/>
</dbReference>
<evidence type="ECO:0000256" key="11">
    <source>
        <dbReference type="RuleBase" id="RU364063"/>
    </source>
</evidence>
<dbReference type="SMART" id="SM00382">
    <property type="entry name" value="AAA"/>
    <property type="match status" value="1"/>
</dbReference>
<dbReference type="InterPro" id="IPR022754">
    <property type="entry name" value="DNA_pol_III_gamma-3"/>
</dbReference>
<dbReference type="EC" id="2.7.7.7" evidence="11"/>
<comment type="subunit">
    <text evidence="11">DNA polymerase III contains a core (composed of alpha, epsilon and theta chains) that associates with a tau subunit. This core dimerizes to form the POLIII' complex. PolIII' associates with the gamma complex (composed of gamma, delta, delta', psi and chi chains) and with the beta chain to form the complete DNA polymerase III complex.</text>
</comment>
<keyword evidence="3 11" id="KW-0548">Nucleotidyltransferase</keyword>
<dbReference type="GO" id="GO:0003887">
    <property type="term" value="F:DNA-directed DNA polymerase activity"/>
    <property type="evidence" value="ECO:0007669"/>
    <property type="project" value="UniProtKB-KW"/>
</dbReference>
<evidence type="ECO:0000256" key="4">
    <source>
        <dbReference type="ARBA" id="ARBA00022705"/>
    </source>
</evidence>
<dbReference type="Gene3D" id="1.20.272.10">
    <property type="match status" value="1"/>
</dbReference>
<dbReference type="NCBIfam" id="TIGR02397">
    <property type="entry name" value="dnaX_nterm"/>
    <property type="match status" value="1"/>
</dbReference>
<dbReference type="SUPFAM" id="SSF48019">
    <property type="entry name" value="post-AAA+ oligomerization domain-like"/>
    <property type="match status" value="1"/>
</dbReference>
<dbReference type="AlphaFoldDB" id="A0A1G2HJM9"/>
<evidence type="ECO:0000313" key="14">
    <source>
        <dbReference type="Proteomes" id="UP000178509"/>
    </source>
</evidence>
<dbReference type="GO" id="GO:0003677">
    <property type="term" value="F:DNA binding"/>
    <property type="evidence" value="ECO:0007669"/>
    <property type="project" value="InterPro"/>
</dbReference>
<proteinExistence type="inferred from homology"/>
<evidence type="ECO:0000256" key="8">
    <source>
        <dbReference type="ARBA" id="ARBA00022840"/>
    </source>
</evidence>
<dbReference type="PANTHER" id="PTHR11669:SF0">
    <property type="entry name" value="PROTEIN STICHEL-LIKE 2"/>
    <property type="match status" value="1"/>
</dbReference>
<keyword evidence="9 11" id="KW-0239">DNA-directed DNA polymerase</keyword>
<evidence type="ECO:0000256" key="6">
    <source>
        <dbReference type="ARBA" id="ARBA00022741"/>
    </source>
</evidence>
<evidence type="ECO:0000256" key="9">
    <source>
        <dbReference type="ARBA" id="ARBA00022932"/>
    </source>
</evidence>
<sequence length="362" mass="40667">MSQVLYRKYRPQSFDEIVGQQHIVTTLRNAIKTGDISHAYLFSGPRGTGKTTMARVFTKTLNCNSSAQKDDVCLKCDICNQLEKGSFVDLIEIDAASNRGIDDIRELKEAVRVSPAVGDYKVYLVDEAHMLTKEASNALLKMLEEPPAHAIFILATTEPHKLLPTIMSRTQHFDFHFLNSDEIKNKLQGILTREKRILESAVLDLVTLASGGSLRDAESILGKILSLNTPTEQVVRGILGLVDIIKISNFIDFLIENKKDDALNYINEITQTGTDLEQFIINTIEYMRKILFLKMSPSSEKLIAKNFTKEELQVAKKQTDLLTEKKIYGIIKQLLNASQDIKYSPVPQLPLELAVVEIIGEE</sequence>
<dbReference type="Gene3D" id="1.10.8.60">
    <property type="match status" value="1"/>
</dbReference>
<reference evidence="13 14" key="1">
    <citation type="journal article" date="2016" name="Nat. Commun.">
        <title>Thousands of microbial genomes shed light on interconnected biogeochemical processes in an aquifer system.</title>
        <authorList>
            <person name="Anantharaman K."/>
            <person name="Brown C.T."/>
            <person name="Hug L.A."/>
            <person name="Sharon I."/>
            <person name="Castelle C.J."/>
            <person name="Probst A.J."/>
            <person name="Thomas B.C."/>
            <person name="Singh A."/>
            <person name="Wilkins M.J."/>
            <person name="Karaoz U."/>
            <person name="Brodie E.L."/>
            <person name="Williams K.H."/>
            <person name="Hubbard S.S."/>
            <person name="Banfield J.F."/>
        </authorList>
    </citation>
    <scope>NUCLEOTIDE SEQUENCE [LARGE SCALE GENOMIC DNA]</scope>
</reference>
<keyword evidence="7" id="KW-0862">Zinc</keyword>
<keyword evidence="2 11" id="KW-0808">Transferase</keyword>
<evidence type="ECO:0000256" key="5">
    <source>
        <dbReference type="ARBA" id="ARBA00022723"/>
    </source>
</evidence>
<keyword evidence="5" id="KW-0479">Metal-binding</keyword>
<evidence type="ECO:0000259" key="12">
    <source>
        <dbReference type="SMART" id="SM00382"/>
    </source>
</evidence>
<dbReference type="InterPro" id="IPR012763">
    <property type="entry name" value="DNA_pol_III_sug/sutau_N"/>
</dbReference>
<keyword evidence="8 11" id="KW-0067">ATP-binding</keyword>
<feature type="domain" description="AAA+ ATPase" evidence="12">
    <location>
        <begin position="36"/>
        <end position="184"/>
    </location>
</feature>
<keyword evidence="4 11" id="KW-0235">DNA replication</keyword>
<comment type="similarity">
    <text evidence="1 11">Belongs to the DnaX/STICHEL family.</text>
</comment>
<dbReference type="EMBL" id="MHOJ01000014">
    <property type="protein sequence ID" value="OGZ62629.1"/>
    <property type="molecule type" value="Genomic_DNA"/>
</dbReference>
<accession>A0A1G2HJM9</accession>
<comment type="catalytic activity">
    <reaction evidence="10 11">
        <text>DNA(n) + a 2'-deoxyribonucleoside 5'-triphosphate = DNA(n+1) + diphosphate</text>
        <dbReference type="Rhea" id="RHEA:22508"/>
        <dbReference type="Rhea" id="RHEA-COMP:17339"/>
        <dbReference type="Rhea" id="RHEA-COMP:17340"/>
        <dbReference type="ChEBI" id="CHEBI:33019"/>
        <dbReference type="ChEBI" id="CHEBI:61560"/>
        <dbReference type="ChEBI" id="CHEBI:173112"/>
        <dbReference type="EC" id="2.7.7.7"/>
    </reaction>
</comment>
<name>A0A1G2HJM9_9BACT</name>
<dbReference type="PANTHER" id="PTHR11669">
    <property type="entry name" value="REPLICATION FACTOR C / DNA POLYMERASE III GAMMA-TAU SUBUNIT"/>
    <property type="match status" value="1"/>
</dbReference>
<gene>
    <name evidence="11" type="primary">dnaX</name>
    <name evidence="13" type="ORF">A3H51_00625</name>
</gene>
<dbReference type="STRING" id="1802164.A3H51_00625"/>
<evidence type="ECO:0000256" key="2">
    <source>
        <dbReference type="ARBA" id="ARBA00022679"/>
    </source>
</evidence>
<comment type="function">
    <text evidence="11">DNA polymerase III is a complex, multichain enzyme responsible for most of the replicative synthesis in bacteria. This DNA polymerase also exhibits 3' to 5' exonuclease activity.</text>
</comment>
<dbReference type="GO" id="GO:0046872">
    <property type="term" value="F:metal ion binding"/>
    <property type="evidence" value="ECO:0007669"/>
    <property type="project" value="UniProtKB-KW"/>
</dbReference>
<dbReference type="GO" id="GO:0009360">
    <property type="term" value="C:DNA polymerase III complex"/>
    <property type="evidence" value="ECO:0007669"/>
    <property type="project" value="InterPro"/>
</dbReference>
<dbReference type="GO" id="GO:0005524">
    <property type="term" value="F:ATP binding"/>
    <property type="evidence" value="ECO:0007669"/>
    <property type="project" value="UniProtKB-KW"/>
</dbReference>
<dbReference type="Proteomes" id="UP000178509">
    <property type="component" value="Unassembled WGS sequence"/>
</dbReference>
<dbReference type="InterPro" id="IPR027417">
    <property type="entry name" value="P-loop_NTPase"/>
</dbReference>
<dbReference type="InterPro" id="IPR050238">
    <property type="entry name" value="DNA_Rep/Repair_Clamp_Loader"/>
</dbReference>
<dbReference type="Pfam" id="PF12169">
    <property type="entry name" value="DNA_pol3_gamma3"/>
    <property type="match status" value="1"/>
</dbReference>
<protein>
    <recommendedName>
        <fullName evidence="11">DNA polymerase III subunit gamma/tau</fullName>
        <ecNumber evidence="11">2.7.7.7</ecNumber>
    </recommendedName>
</protein>
<dbReference type="SUPFAM" id="SSF52540">
    <property type="entry name" value="P-loop containing nucleoside triphosphate hydrolases"/>
    <property type="match status" value="1"/>
</dbReference>
<dbReference type="FunFam" id="3.40.50.300:FF:000014">
    <property type="entry name" value="DNA polymerase III subunit gamma/tau"/>
    <property type="match status" value="1"/>
</dbReference>
<evidence type="ECO:0000256" key="7">
    <source>
        <dbReference type="ARBA" id="ARBA00022833"/>
    </source>
</evidence>
<dbReference type="Gene3D" id="3.40.50.300">
    <property type="entry name" value="P-loop containing nucleotide triphosphate hydrolases"/>
    <property type="match status" value="1"/>
</dbReference>